<name>A0A8S0WWK1_9FIRM</name>
<accession>A0A8S0WWK1</accession>
<dbReference type="KEGG" id="aacx:DEACI_0994"/>
<reference evidence="1" key="2">
    <citation type="submission" date="2020-01" db="EMBL/GenBank/DDBJ databases">
        <authorList>
            <person name="Hornung B."/>
        </authorList>
    </citation>
    <scope>NUCLEOTIDE SEQUENCE</scope>
    <source>
        <strain evidence="1">PacBioINE</strain>
    </source>
</reference>
<dbReference type="AlphaFoldDB" id="A0A8S0WWK1"/>
<sequence>MASLGLTTGMIDNSAVAGVRPTSTLVVRIANDGTATSAVQVNGYYQSGGGKVQYVAELLTLGTGSVVRRDYHAQFDGFEFQFLLSSPTMEPSVWGKDAQGNLVTAHRLVTKEIAVLGENG</sequence>
<dbReference type="RefSeq" id="WP_240984029.1">
    <property type="nucleotide sequence ID" value="NZ_CDGJ01000068.1"/>
</dbReference>
<evidence type="ECO:0000313" key="3">
    <source>
        <dbReference type="Proteomes" id="UP001071230"/>
    </source>
</evidence>
<protein>
    <submittedName>
        <fullName evidence="1">Uncharacterized protein</fullName>
    </submittedName>
</protein>
<evidence type="ECO:0000313" key="1">
    <source>
        <dbReference type="EMBL" id="CAA7600341.1"/>
    </source>
</evidence>
<evidence type="ECO:0000313" key="2">
    <source>
        <dbReference type="EMBL" id="CEJ07863.1"/>
    </source>
</evidence>
<dbReference type="EMBL" id="CDGJ01000068">
    <property type="protein sequence ID" value="CEJ07863.1"/>
    <property type="molecule type" value="Genomic_DNA"/>
</dbReference>
<proteinExistence type="predicted"/>
<dbReference type="Proteomes" id="UP000836597">
    <property type="component" value="Chromosome"/>
</dbReference>
<keyword evidence="3" id="KW-1185">Reference proteome</keyword>
<dbReference type="EMBL" id="LR746496">
    <property type="protein sequence ID" value="CAA7600341.1"/>
    <property type="molecule type" value="Genomic_DNA"/>
</dbReference>
<gene>
    <name evidence="1" type="ORF">DEACI_0994</name>
    <name evidence="2" type="ORF">DEACI_2329</name>
</gene>
<organism evidence="1">
    <name type="scientific">Acididesulfobacillus acetoxydans</name>
    <dbReference type="NCBI Taxonomy" id="1561005"/>
    <lineage>
        <taxon>Bacteria</taxon>
        <taxon>Bacillati</taxon>
        <taxon>Bacillota</taxon>
        <taxon>Clostridia</taxon>
        <taxon>Eubacteriales</taxon>
        <taxon>Peptococcaceae</taxon>
        <taxon>Acididesulfobacillus</taxon>
    </lineage>
</organism>
<reference evidence="2" key="1">
    <citation type="submission" date="2014-11" db="EMBL/GenBank/DDBJ databases">
        <authorList>
            <person name="Hornung B.V."/>
        </authorList>
    </citation>
    <scope>NUCLEOTIDE SEQUENCE</scope>
    <source>
        <strain evidence="2">INE</strain>
    </source>
</reference>
<dbReference type="Proteomes" id="UP001071230">
    <property type="component" value="Unassembled WGS sequence"/>
</dbReference>